<dbReference type="GO" id="GO:0044780">
    <property type="term" value="P:bacterial-type flagellum assembly"/>
    <property type="evidence" value="ECO:0007669"/>
    <property type="project" value="InterPro"/>
</dbReference>
<dbReference type="AlphaFoldDB" id="A0A944CNR2"/>
<evidence type="ECO:0000256" key="5">
    <source>
        <dbReference type="ARBA" id="ARBA00023186"/>
    </source>
</evidence>
<gene>
    <name evidence="7" type="primary">fliS</name>
    <name evidence="7" type="ORF">DYI25_15270</name>
</gene>
<dbReference type="GO" id="GO:0071973">
    <property type="term" value="P:bacterial-type flagellum-dependent cell motility"/>
    <property type="evidence" value="ECO:0007669"/>
    <property type="project" value="TreeGrafter"/>
</dbReference>
<organism evidence="7 8">
    <name type="scientific">Mesobacillus boroniphilus</name>
    <dbReference type="NCBI Taxonomy" id="308892"/>
    <lineage>
        <taxon>Bacteria</taxon>
        <taxon>Bacillati</taxon>
        <taxon>Bacillota</taxon>
        <taxon>Bacilli</taxon>
        <taxon>Bacillales</taxon>
        <taxon>Bacillaceae</taxon>
        <taxon>Mesobacillus</taxon>
    </lineage>
</organism>
<dbReference type="SUPFAM" id="SSF101116">
    <property type="entry name" value="Flagellar export chaperone FliS"/>
    <property type="match status" value="1"/>
</dbReference>
<keyword evidence="3 6" id="KW-0963">Cytoplasm</keyword>
<evidence type="ECO:0000256" key="6">
    <source>
        <dbReference type="PIRNR" id="PIRNR039090"/>
    </source>
</evidence>
<dbReference type="Gene3D" id="1.20.120.340">
    <property type="entry name" value="Flagellar protein FliS"/>
    <property type="match status" value="1"/>
</dbReference>
<comment type="similarity">
    <text evidence="2 6">Belongs to the FliS family.</text>
</comment>
<evidence type="ECO:0000313" key="7">
    <source>
        <dbReference type="EMBL" id="MBS8265786.1"/>
    </source>
</evidence>
<dbReference type="Proteomes" id="UP000761411">
    <property type="component" value="Unassembled WGS sequence"/>
</dbReference>
<proteinExistence type="inferred from homology"/>
<comment type="subcellular location">
    <subcellularLocation>
        <location evidence="1 6">Cytoplasm</location>
        <location evidence="1 6">Cytosol</location>
    </subcellularLocation>
</comment>
<evidence type="ECO:0000256" key="1">
    <source>
        <dbReference type="ARBA" id="ARBA00004514"/>
    </source>
</evidence>
<dbReference type="InterPro" id="IPR036584">
    <property type="entry name" value="FliS_sf"/>
</dbReference>
<dbReference type="EMBL" id="QTKX01000002">
    <property type="protein sequence ID" value="MBS8265786.1"/>
    <property type="molecule type" value="Genomic_DNA"/>
</dbReference>
<reference evidence="7 8" key="1">
    <citation type="journal article" date="2021" name="Microorganisms">
        <title>Bacterial Dimethylsulfoniopropionate Biosynthesis in the East China Sea.</title>
        <authorList>
            <person name="Liu J."/>
            <person name="Zhang Y."/>
            <person name="Liu J."/>
            <person name="Zhong H."/>
            <person name="Williams B.T."/>
            <person name="Zheng Y."/>
            <person name="Curson A.R.J."/>
            <person name="Sun C."/>
            <person name="Sun H."/>
            <person name="Song D."/>
            <person name="Wagner Mackenzie B."/>
            <person name="Bermejo Martinez A."/>
            <person name="Todd J.D."/>
            <person name="Zhang X.H."/>
        </authorList>
    </citation>
    <scope>NUCLEOTIDE SEQUENCE [LARGE SCALE GENOMIC DNA]</scope>
    <source>
        <strain evidence="7 8">ESS08</strain>
    </source>
</reference>
<keyword evidence="7" id="KW-0282">Flagellum</keyword>
<protein>
    <recommendedName>
        <fullName evidence="6">Flagellar secretion chaperone FliS</fullName>
    </recommendedName>
</protein>
<dbReference type="CDD" id="cd16098">
    <property type="entry name" value="FliS"/>
    <property type="match status" value="1"/>
</dbReference>
<dbReference type="RefSeq" id="WP_213370417.1">
    <property type="nucleotide sequence ID" value="NZ_QTKX01000002.1"/>
</dbReference>
<comment type="caution">
    <text evidence="7">The sequence shown here is derived from an EMBL/GenBank/DDBJ whole genome shotgun (WGS) entry which is preliminary data.</text>
</comment>
<dbReference type="NCBIfam" id="TIGR00208">
    <property type="entry name" value="fliS"/>
    <property type="match status" value="1"/>
</dbReference>
<keyword evidence="7" id="KW-0966">Cell projection</keyword>
<dbReference type="InterPro" id="IPR003713">
    <property type="entry name" value="FliS"/>
</dbReference>
<keyword evidence="5" id="KW-0143">Chaperone</keyword>
<evidence type="ECO:0000256" key="2">
    <source>
        <dbReference type="ARBA" id="ARBA00008787"/>
    </source>
</evidence>
<keyword evidence="7" id="KW-0969">Cilium</keyword>
<dbReference type="PANTHER" id="PTHR34773:SF1">
    <property type="entry name" value="FLAGELLAR SECRETION CHAPERONE FLIS"/>
    <property type="match status" value="1"/>
</dbReference>
<accession>A0A944CNR2</accession>
<evidence type="ECO:0000256" key="3">
    <source>
        <dbReference type="ARBA" id="ARBA00022490"/>
    </source>
</evidence>
<evidence type="ECO:0000256" key="4">
    <source>
        <dbReference type="ARBA" id="ARBA00022795"/>
    </source>
</evidence>
<keyword evidence="4 6" id="KW-1005">Bacterial flagellum biogenesis</keyword>
<dbReference type="PIRSF" id="PIRSF039090">
    <property type="entry name" value="Flis"/>
    <property type="match status" value="1"/>
</dbReference>
<dbReference type="PANTHER" id="PTHR34773">
    <property type="entry name" value="FLAGELLAR SECRETION CHAPERONE FLIS"/>
    <property type="match status" value="1"/>
</dbReference>
<keyword evidence="8" id="KW-1185">Reference proteome</keyword>
<dbReference type="Pfam" id="PF02561">
    <property type="entry name" value="FliS"/>
    <property type="match status" value="1"/>
</dbReference>
<sequence>MEALTKDVIFKKSPQELTALLYEGIIDNLEQAIELINDKSYVQANAKLQRTNDILHRLGVGLKYEAGPIGQQLDMLYNYMADQIIQANLRKDTTLLREMINLIQPIAQAWSDVLRKKVNVSQSSTVRKVTAYENSVMRVQN</sequence>
<name>A0A944CNR2_9BACI</name>
<evidence type="ECO:0000313" key="8">
    <source>
        <dbReference type="Proteomes" id="UP000761411"/>
    </source>
</evidence>
<dbReference type="GO" id="GO:0005829">
    <property type="term" value="C:cytosol"/>
    <property type="evidence" value="ECO:0007669"/>
    <property type="project" value="UniProtKB-SubCell"/>
</dbReference>